<accession>X1TFD5</accession>
<dbReference type="PANTHER" id="PTHR10695">
    <property type="entry name" value="DEPHOSPHO-COA KINASE-RELATED"/>
    <property type="match status" value="1"/>
</dbReference>
<dbReference type="InterPro" id="IPR027417">
    <property type="entry name" value="P-loop_NTPase"/>
</dbReference>
<dbReference type="NCBIfam" id="TIGR00152">
    <property type="entry name" value="dephospho-CoA kinase"/>
    <property type="match status" value="1"/>
</dbReference>
<keyword evidence="1" id="KW-0547">Nucleotide-binding</keyword>
<dbReference type="AlphaFoldDB" id="X1TFD5"/>
<proteinExistence type="predicted"/>
<organism evidence="3">
    <name type="scientific">marine sediment metagenome</name>
    <dbReference type="NCBI Taxonomy" id="412755"/>
    <lineage>
        <taxon>unclassified sequences</taxon>
        <taxon>metagenomes</taxon>
        <taxon>ecological metagenomes</taxon>
    </lineage>
</organism>
<sequence length="153" mass="17921">DKIGHSVILPHRPAWKKIIRLFGKDFLRNDLTIDRGKLSKIVFTNQTLLKKLNEITHPEIIKVIKKEINLAKNKTYNQQKILIIDAALIYEAKMDRLMDKIIVVYINEDVQTKRLIKRNDLSKEEALQRIKSQMPIKEKIKMADYLIDNSSSL</sequence>
<dbReference type="SUPFAM" id="SSF52540">
    <property type="entry name" value="P-loop containing nucleoside triphosphate hydrolases"/>
    <property type="match status" value="1"/>
</dbReference>
<keyword evidence="2" id="KW-0067">ATP-binding</keyword>
<dbReference type="CDD" id="cd02022">
    <property type="entry name" value="DPCK"/>
    <property type="match status" value="1"/>
</dbReference>
<evidence type="ECO:0000256" key="1">
    <source>
        <dbReference type="ARBA" id="ARBA00022741"/>
    </source>
</evidence>
<name>X1TFD5_9ZZZZ</name>
<feature type="non-terminal residue" evidence="3">
    <location>
        <position position="1"/>
    </location>
</feature>
<dbReference type="InterPro" id="IPR001977">
    <property type="entry name" value="Depp_CoAkinase"/>
</dbReference>
<dbReference type="GO" id="GO:0004140">
    <property type="term" value="F:dephospho-CoA kinase activity"/>
    <property type="evidence" value="ECO:0007669"/>
    <property type="project" value="InterPro"/>
</dbReference>
<dbReference type="GO" id="GO:0005524">
    <property type="term" value="F:ATP binding"/>
    <property type="evidence" value="ECO:0007669"/>
    <property type="project" value="UniProtKB-KW"/>
</dbReference>
<evidence type="ECO:0000256" key="2">
    <source>
        <dbReference type="ARBA" id="ARBA00022840"/>
    </source>
</evidence>
<gene>
    <name evidence="3" type="ORF">S12H4_24517</name>
</gene>
<dbReference type="PROSITE" id="PS51219">
    <property type="entry name" value="DPCK"/>
    <property type="match status" value="1"/>
</dbReference>
<dbReference type="EMBL" id="BARW01013333">
    <property type="protein sequence ID" value="GAI78759.1"/>
    <property type="molecule type" value="Genomic_DNA"/>
</dbReference>
<dbReference type="Pfam" id="PF01121">
    <property type="entry name" value="CoaE"/>
    <property type="match status" value="1"/>
</dbReference>
<dbReference type="PANTHER" id="PTHR10695:SF46">
    <property type="entry name" value="BIFUNCTIONAL COENZYME A SYNTHASE-RELATED"/>
    <property type="match status" value="1"/>
</dbReference>
<feature type="non-terminal residue" evidence="3">
    <location>
        <position position="153"/>
    </location>
</feature>
<evidence type="ECO:0008006" key="4">
    <source>
        <dbReference type="Google" id="ProtNLM"/>
    </source>
</evidence>
<comment type="caution">
    <text evidence="3">The sequence shown here is derived from an EMBL/GenBank/DDBJ whole genome shotgun (WGS) entry which is preliminary data.</text>
</comment>
<evidence type="ECO:0000313" key="3">
    <source>
        <dbReference type="EMBL" id="GAI78759.1"/>
    </source>
</evidence>
<dbReference type="Gene3D" id="3.40.50.300">
    <property type="entry name" value="P-loop containing nucleotide triphosphate hydrolases"/>
    <property type="match status" value="1"/>
</dbReference>
<protein>
    <recommendedName>
        <fullName evidence="4">Dephospho-CoA kinase</fullName>
    </recommendedName>
</protein>
<dbReference type="GO" id="GO:0015937">
    <property type="term" value="P:coenzyme A biosynthetic process"/>
    <property type="evidence" value="ECO:0007669"/>
    <property type="project" value="InterPro"/>
</dbReference>
<reference evidence="3" key="1">
    <citation type="journal article" date="2014" name="Front. Microbiol.">
        <title>High frequency of phylogenetically diverse reductive dehalogenase-homologous genes in deep subseafloor sedimentary metagenomes.</title>
        <authorList>
            <person name="Kawai M."/>
            <person name="Futagami T."/>
            <person name="Toyoda A."/>
            <person name="Takaki Y."/>
            <person name="Nishi S."/>
            <person name="Hori S."/>
            <person name="Arai W."/>
            <person name="Tsubouchi T."/>
            <person name="Morono Y."/>
            <person name="Uchiyama I."/>
            <person name="Ito T."/>
            <person name="Fujiyama A."/>
            <person name="Inagaki F."/>
            <person name="Takami H."/>
        </authorList>
    </citation>
    <scope>NUCLEOTIDE SEQUENCE</scope>
    <source>
        <strain evidence="3">Expedition CK06-06</strain>
    </source>
</reference>